<evidence type="ECO:0000313" key="5">
    <source>
        <dbReference type="EMBL" id="MBL0424567.1"/>
    </source>
</evidence>
<dbReference type="CDD" id="cd06338">
    <property type="entry name" value="PBP1_ABC_ligand_binding-like"/>
    <property type="match status" value="1"/>
</dbReference>
<comment type="similarity">
    <text evidence="1">Belongs to the leucine-binding protein family.</text>
</comment>
<dbReference type="Proteomes" id="UP000622707">
    <property type="component" value="Unassembled WGS sequence"/>
</dbReference>
<feature type="signal peptide" evidence="3">
    <location>
        <begin position="1"/>
        <end position="23"/>
    </location>
</feature>
<feature type="domain" description="Leucine-binding protein" evidence="4">
    <location>
        <begin position="26"/>
        <end position="363"/>
    </location>
</feature>
<comment type="caution">
    <text evidence="5">The sequence shown here is derived from an EMBL/GenBank/DDBJ whole genome shotgun (WGS) entry which is preliminary data.</text>
</comment>
<dbReference type="InterPro" id="IPR028082">
    <property type="entry name" value="Peripla_BP_I"/>
</dbReference>
<reference evidence="5 6" key="1">
    <citation type="journal article" date="2017" name="Int. J. Syst. Evol. Microbiol.">
        <title>Ramlibacter alkalitolerans sp. nov., alkali-tolerant bacterium isolated from soil of ginseng.</title>
        <authorList>
            <person name="Lee D.H."/>
            <person name="Cha C.J."/>
        </authorList>
    </citation>
    <scope>NUCLEOTIDE SEQUENCE [LARGE SCALE GENOMIC DNA]</scope>
    <source>
        <strain evidence="5 6">KACC 19305</strain>
    </source>
</reference>
<feature type="chain" id="PRO_5045794407" evidence="3">
    <location>
        <begin position="24"/>
        <end position="389"/>
    </location>
</feature>
<evidence type="ECO:0000259" key="4">
    <source>
        <dbReference type="Pfam" id="PF13458"/>
    </source>
</evidence>
<keyword evidence="6" id="KW-1185">Reference proteome</keyword>
<dbReference type="SUPFAM" id="SSF53822">
    <property type="entry name" value="Periplasmic binding protein-like I"/>
    <property type="match status" value="1"/>
</dbReference>
<dbReference type="PANTHER" id="PTHR30483">
    <property type="entry name" value="LEUCINE-SPECIFIC-BINDING PROTEIN"/>
    <property type="match status" value="1"/>
</dbReference>
<evidence type="ECO:0000256" key="1">
    <source>
        <dbReference type="ARBA" id="ARBA00010062"/>
    </source>
</evidence>
<accession>A0ABS1JK21</accession>
<protein>
    <submittedName>
        <fullName evidence="5">Amino acid ABC transporter substrate-binding protein</fullName>
    </submittedName>
</protein>
<proteinExistence type="inferred from homology"/>
<keyword evidence="2 3" id="KW-0732">Signal</keyword>
<dbReference type="Gene3D" id="3.40.50.2300">
    <property type="match status" value="2"/>
</dbReference>
<name>A0ABS1JK21_9BURK</name>
<dbReference type="PANTHER" id="PTHR30483:SF37">
    <property type="entry name" value="ABC TRANSPORTER SUBSTRATE-BINDING PROTEIN"/>
    <property type="match status" value="1"/>
</dbReference>
<sequence>MNKLWFASLAAATAIAAPSFAQAQDTVRIGIALSQTGNLADSATHYWRGVELWRDEVNARGGLLGKKVEFVVYDDRSDPATSARLYERLITNDKVDLLISTIGSAQTATATAVAEKHKRVMINGGGASESIQQRGFKYIFQTAARISAYVDGIDPLMKKYNVKSMAFVARDYSAARDMEKVVKGMAQKNGVEMVMDEYFPSGNVDFSSQIARARQSKPDLWVSVGYPNEAIEMTRQFRASNYMPKIFVHNGVAQEDYIKAAGKDAEGAIGMSLYEPSLKTAGNAEFVKNFSGRYHYEPGYYSSFGYTAVSVLEAAVKKAGSFDQEKLRNVLTTLKMDTIMGKHEVDPKTGMQLGIRGLLVQVQDGKREIVWPEELKTADAKLPLAAAAR</sequence>
<dbReference type="EMBL" id="JAEQND010000003">
    <property type="protein sequence ID" value="MBL0424567.1"/>
    <property type="molecule type" value="Genomic_DNA"/>
</dbReference>
<organism evidence="5 6">
    <name type="scientific">Ramlibacter alkalitolerans</name>
    <dbReference type="NCBI Taxonomy" id="2039631"/>
    <lineage>
        <taxon>Bacteria</taxon>
        <taxon>Pseudomonadati</taxon>
        <taxon>Pseudomonadota</taxon>
        <taxon>Betaproteobacteria</taxon>
        <taxon>Burkholderiales</taxon>
        <taxon>Comamonadaceae</taxon>
        <taxon>Ramlibacter</taxon>
    </lineage>
</organism>
<dbReference type="RefSeq" id="WP_201687818.1">
    <property type="nucleotide sequence ID" value="NZ_JAEQND010000003.1"/>
</dbReference>
<dbReference type="InterPro" id="IPR028081">
    <property type="entry name" value="Leu-bd"/>
</dbReference>
<gene>
    <name evidence="5" type="ORF">JI746_05535</name>
</gene>
<evidence type="ECO:0000256" key="3">
    <source>
        <dbReference type="SAM" id="SignalP"/>
    </source>
</evidence>
<dbReference type="InterPro" id="IPR051010">
    <property type="entry name" value="BCAA_transport"/>
</dbReference>
<evidence type="ECO:0000256" key="2">
    <source>
        <dbReference type="ARBA" id="ARBA00022729"/>
    </source>
</evidence>
<dbReference type="Pfam" id="PF13458">
    <property type="entry name" value="Peripla_BP_6"/>
    <property type="match status" value="1"/>
</dbReference>
<evidence type="ECO:0000313" key="6">
    <source>
        <dbReference type="Proteomes" id="UP000622707"/>
    </source>
</evidence>